<dbReference type="GO" id="GO:0005886">
    <property type="term" value="C:plasma membrane"/>
    <property type="evidence" value="ECO:0007669"/>
    <property type="project" value="TreeGrafter"/>
</dbReference>
<keyword evidence="5" id="KW-0472">Membrane</keyword>
<dbReference type="EMBL" id="CAJOBB010000696">
    <property type="protein sequence ID" value="CAF3732909.1"/>
    <property type="molecule type" value="Genomic_DNA"/>
</dbReference>
<name>A0A813VTK7_9BILA</name>
<sequence length="224" mass="25394">MATSNLTIDDLSKDGHSAKVIHSEPLDYTFQSTEPINYSNINTQVHQPQSTYNINSSSPFINPNQNIIQSGDKISSYKTWSIINICCCNICLGCLALHYSNKTKDFKREGLLQDALKTSKVARNINLVTTILGNIVQTINGPNLVIPELINNINIVQCATVQCNDTNFRASMKLFLRRLLSSKRYAFPDHKLINEETLIHLGRRLKLTNDHVILTHLQKTYFQF</sequence>
<dbReference type="Proteomes" id="UP000663868">
    <property type="component" value="Unassembled WGS sequence"/>
</dbReference>
<dbReference type="AlphaFoldDB" id="A0A813VTK7"/>
<evidence type="ECO:0000256" key="2">
    <source>
        <dbReference type="ARBA" id="ARBA00006843"/>
    </source>
</evidence>
<evidence type="ECO:0000313" key="6">
    <source>
        <dbReference type="EMBL" id="CAF0847919.1"/>
    </source>
</evidence>
<dbReference type="PANTHER" id="PTHR13999:SF10">
    <property type="entry name" value="INTERFERON-INDUCED TRANSMEMBRANE PROTEIN 5"/>
    <property type="match status" value="1"/>
</dbReference>
<dbReference type="PANTHER" id="PTHR13999">
    <property type="entry name" value="INTERFERON INDUCIBLE TRANSMEMBRANE PROTEIN"/>
    <property type="match status" value="1"/>
</dbReference>
<comment type="similarity">
    <text evidence="2">Belongs to the CD225/Dispanin family.</text>
</comment>
<dbReference type="InterPro" id="IPR007593">
    <property type="entry name" value="CD225/Dispanin_fam"/>
</dbReference>
<evidence type="ECO:0000256" key="5">
    <source>
        <dbReference type="ARBA" id="ARBA00023136"/>
    </source>
</evidence>
<evidence type="ECO:0000256" key="3">
    <source>
        <dbReference type="ARBA" id="ARBA00022692"/>
    </source>
</evidence>
<dbReference type="EMBL" id="CAJNOE010000066">
    <property type="protein sequence ID" value="CAF0847919.1"/>
    <property type="molecule type" value="Genomic_DNA"/>
</dbReference>
<proteinExistence type="inferred from homology"/>
<comment type="subcellular location">
    <subcellularLocation>
        <location evidence="1">Membrane</location>
    </subcellularLocation>
</comment>
<keyword evidence="3" id="KW-0812">Transmembrane</keyword>
<protein>
    <submittedName>
        <fullName evidence="6">Uncharacterized protein</fullName>
    </submittedName>
</protein>
<evidence type="ECO:0000313" key="7">
    <source>
        <dbReference type="EMBL" id="CAF3732909.1"/>
    </source>
</evidence>
<gene>
    <name evidence="6" type="ORF">IZO911_LOCUS9429</name>
    <name evidence="7" type="ORF">KXQ929_LOCUS13170</name>
</gene>
<reference evidence="6" key="1">
    <citation type="submission" date="2021-02" db="EMBL/GenBank/DDBJ databases">
        <authorList>
            <person name="Nowell W R."/>
        </authorList>
    </citation>
    <scope>NUCLEOTIDE SEQUENCE</scope>
</reference>
<evidence type="ECO:0000256" key="4">
    <source>
        <dbReference type="ARBA" id="ARBA00022989"/>
    </source>
</evidence>
<dbReference type="InterPro" id="IPR051517">
    <property type="entry name" value="IFITM_antiviral_protein"/>
</dbReference>
<comment type="caution">
    <text evidence="6">The sequence shown here is derived from an EMBL/GenBank/DDBJ whole genome shotgun (WGS) entry which is preliminary data.</text>
</comment>
<organism evidence="6 8">
    <name type="scientific">Adineta steineri</name>
    <dbReference type="NCBI Taxonomy" id="433720"/>
    <lineage>
        <taxon>Eukaryota</taxon>
        <taxon>Metazoa</taxon>
        <taxon>Spiralia</taxon>
        <taxon>Gnathifera</taxon>
        <taxon>Rotifera</taxon>
        <taxon>Eurotatoria</taxon>
        <taxon>Bdelloidea</taxon>
        <taxon>Adinetida</taxon>
        <taxon>Adinetidae</taxon>
        <taxon>Adineta</taxon>
    </lineage>
</organism>
<dbReference type="Pfam" id="PF04505">
    <property type="entry name" value="CD225"/>
    <property type="match status" value="1"/>
</dbReference>
<evidence type="ECO:0000256" key="1">
    <source>
        <dbReference type="ARBA" id="ARBA00004370"/>
    </source>
</evidence>
<evidence type="ECO:0000313" key="8">
    <source>
        <dbReference type="Proteomes" id="UP000663860"/>
    </source>
</evidence>
<dbReference type="Proteomes" id="UP000663860">
    <property type="component" value="Unassembled WGS sequence"/>
</dbReference>
<accession>A0A813VTK7</accession>
<keyword evidence="4" id="KW-1133">Transmembrane helix</keyword>